<dbReference type="AlphaFoldDB" id="A0A5B7GQ27"/>
<proteinExistence type="predicted"/>
<accession>A0A5B7GQ27</accession>
<dbReference type="EMBL" id="VSRR010016469">
    <property type="protein sequence ID" value="MPC59327.1"/>
    <property type="molecule type" value="Genomic_DNA"/>
</dbReference>
<comment type="caution">
    <text evidence="1">The sequence shown here is derived from an EMBL/GenBank/DDBJ whole genome shotgun (WGS) entry which is preliminary data.</text>
</comment>
<evidence type="ECO:0000313" key="1">
    <source>
        <dbReference type="EMBL" id="MPC59327.1"/>
    </source>
</evidence>
<reference evidence="1 2" key="1">
    <citation type="submission" date="2019-05" db="EMBL/GenBank/DDBJ databases">
        <title>Another draft genome of Portunus trituberculatus and its Hox gene families provides insights of decapod evolution.</title>
        <authorList>
            <person name="Jeong J.-H."/>
            <person name="Song I."/>
            <person name="Kim S."/>
            <person name="Choi T."/>
            <person name="Kim D."/>
            <person name="Ryu S."/>
            <person name="Kim W."/>
        </authorList>
    </citation>
    <scope>NUCLEOTIDE SEQUENCE [LARGE SCALE GENOMIC DNA]</scope>
    <source>
        <tissue evidence="1">Muscle</tissue>
    </source>
</reference>
<evidence type="ECO:0000313" key="2">
    <source>
        <dbReference type="Proteomes" id="UP000324222"/>
    </source>
</evidence>
<protein>
    <submittedName>
        <fullName evidence="1">Uncharacterized protein</fullName>
    </submittedName>
</protein>
<name>A0A5B7GQ27_PORTR</name>
<dbReference type="Proteomes" id="UP000324222">
    <property type="component" value="Unassembled WGS sequence"/>
</dbReference>
<sequence length="77" mass="8210">MIAFNVSLKAYYSSYTLGPCSSPAMRPALPRHAKFPLHLASFTTLPGLRVAPAGFLLSTNGGVNVQLAMVNTAEDEK</sequence>
<gene>
    <name evidence="1" type="ORF">E2C01_053345</name>
</gene>
<keyword evidence="2" id="KW-1185">Reference proteome</keyword>
<organism evidence="1 2">
    <name type="scientific">Portunus trituberculatus</name>
    <name type="common">Swimming crab</name>
    <name type="synonym">Neptunus trituberculatus</name>
    <dbReference type="NCBI Taxonomy" id="210409"/>
    <lineage>
        <taxon>Eukaryota</taxon>
        <taxon>Metazoa</taxon>
        <taxon>Ecdysozoa</taxon>
        <taxon>Arthropoda</taxon>
        <taxon>Crustacea</taxon>
        <taxon>Multicrustacea</taxon>
        <taxon>Malacostraca</taxon>
        <taxon>Eumalacostraca</taxon>
        <taxon>Eucarida</taxon>
        <taxon>Decapoda</taxon>
        <taxon>Pleocyemata</taxon>
        <taxon>Brachyura</taxon>
        <taxon>Eubrachyura</taxon>
        <taxon>Portunoidea</taxon>
        <taxon>Portunidae</taxon>
        <taxon>Portuninae</taxon>
        <taxon>Portunus</taxon>
    </lineage>
</organism>